<gene>
    <name evidence="1" type="ORF">KAALPHA_112</name>
</gene>
<protein>
    <submittedName>
        <fullName evidence="1">Uncharacterized protein</fullName>
    </submittedName>
</protein>
<dbReference type="EMBL" id="MN013084">
    <property type="protein sequence ID" value="QEG13149.1"/>
    <property type="molecule type" value="Genomic_DNA"/>
</dbReference>
<evidence type="ECO:0000313" key="2">
    <source>
        <dbReference type="Proteomes" id="UP000325316"/>
    </source>
</evidence>
<dbReference type="Proteomes" id="UP000325316">
    <property type="component" value="Segment"/>
</dbReference>
<proteinExistence type="predicted"/>
<organism evidence="1 2">
    <name type="scientific">Klebsiella phage vB_KaeM_KaAlpha</name>
    <dbReference type="NCBI Taxonomy" id="2591367"/>
    <lineage>
        <taxon>Viruses</taxon>
        <taxon>Duplodnaviria</taxon>
        <taxon>Heunggongvirae</taxon>
        <taxon>Uroviricota</taxon>
        <taxon>Caudoviricetes</taxon>
        <taxon>Pantevenvirales</taxon>
        <taxon>Straboviridae</taxon>
        <taxon>Tevenvirinae</taxon>
        <taxon>Karamvirus</taxon>
        <taxon>Karamvirus pg7</taxon>
    </lineage>
</organism>
<evidence type="ECO:0000313" key="1">
    <source>
        <dbReference type="EMBL" id="QEG13149.1"/>
    </source>
</evidence>
<sequence length="165" mass="19150">MTLHKQEENIMNRITKLSDFVPGRIMYHVYGVSRTETEVSLDSVEKYIILSKPYRSPTSDILMVDIICEYTGINGELKRSYRTQICPGDNAVFENAERKPHNLNRLFGDVESALEFMKELKANKFSSPEDQEYADHWTPIQVLEERMGWGWGDIYDDGEFDTAGW</sequence>
<dbReference type="InterPro" id="IPR057112">
    <property type="entry name" value="Phage_g100"/>
</dbReference>
<dbReference type="Pfam" id="PF23772">
    <property type="entry name" value="Phage_g100"/>
    <property type="match status" value="1"/>
</dbReference>
<name>A0A5B9NHF7_9CAUD</name>
<accession>A0A5B9NHF7</accession>
<reference evidence="1 2" key="1">
    <citation type="submission" date="2019-04" db="EMBL/GenBank/DDBJ databases">
        <authorList>
            <person name="Anderson K.J."/>
            <person name="Thurgood T.L."/>
            <person name="Sharma R."/>
            <person name="Arens D.K."/>
            <person name="Kruger J.L."/>
            <person name="Thompson D.W."/>
            <person name="Casjens S."/>
            <person name="Grose J.H."/>
        </authorList>
    </citation>
    <scope>NUCLEOTIDE SEQUENCE [LARGE SCALE GENOMIC DNA]</scope>
</reference>